<keyword evidence="3" id="KW-1185">Reference proteome</keyword>
<reference evidence="2 3" key="1">
    <citation type="submission" date="2013-02" db="EMBL/GenBank/DDBJ databases">
        <title>Draft Genome Sequence of Streptomyces aurantiacus, Which Produces Setomimycin.</title>
        <authorList>
            <person name="Gruening B.A."/>
            <person name="Praeg A."/>
            <person name="Erxleben A."/>
            <person name="Guenther S."/>
            <person name="Mueller M."/>
        </authorList>
    </citation>
    <scope>NUCLEOTIDE SEQUENCE [LARGE SCALE GENOMIC DNA]</scope>
    <source>
        <strain evidence="2 3">JA 4570</strain>
    </source>
</reference>
<evidence type="ECO:0000313" key="3">
    <source>
        <dbReference type="Proteomes" id="UP000014629"/>
    </source>
</evidence>
<evidence type="ECO:0000259" key="1">
    <source>
        <dbReference type="Pfam" id="PF01471"/>
    </source>
</evidence>
<dbReference type="Gene3D" id="1.10.101.10">
    <property type="entry name" value="PGBD-like superfamily/PGBD"/>
    <property type="match status" value="1"/>
</dbReference>
<organism evidence="2 3">
    <name type="scientific">Streptomyces aurantiacus JA 4570</name>
    <dbReference type="NCBI Taxonomy" id="1286094"/>
    <lineage>
        <taxon>Bacteria</taxon>
        <taxon>Bacillati</taxon>
        <taxon>Actinomycetota</taxon>
        <taxon>Actinomycetes</taxon>
        <taxon>Kitasatosporales</taxon>
        <taxon>Streptomycetaceae</taxon>
        <taxon>Streptomyces</taxon>
        <taxon>Streptomyces aurantiacus group</taxon>
    </lineage>
</organism>
<comment type="caution">
    <text evidence="2">The sequence shown here is derived from an EMBL/GenBank/DDBJ whole genome shotgun (WGS) entry which is preliminary data.</text>
</comment>
<dbReference type="InterPro" id="IPR036366">
    <property type="entry name" value="PGBDSf"/>
</dbReference>
<sequence length="74" mass="8339">MLGVHALQLGLVRCYGARISIDMKFGPATKKALRAAQRKVGIRDDGIFGPTSNYSMRWPEYYDNGQFTGRCIRN</sequence>
<dbReference type="PATRIC" id="fig|1286094.4.peg.3037"/>
<dbReference type="Pfam" id="PF01471">
    <property type="entry name" value="PG_binding_1"/>
    <property type="match status" value="1"/>
</dbReference>
<feature type="domain" description="Peptidoglycan binding-like" evidence="1">
    <location>
        <begin position="4"/>
        <end position="50"/>
    </location>
</feature>
<dbReference type="SUPFAM" id="SSF47090">
    <property type="entry name" value="PGBD-like"/>
    <property type="match status" value="1"/>
</dbReference>
<name>S4AQW5_9ACTN</name>
<proteinExistence type="predicted"/>
<evidence type="ECO:0000313" key="2">
    <source>
        <dbReference type="EMBL" id="EPH43867.1"/>
    </source>
</evidence>
<gene>
    <name evidence="2" type="ORF">STRAU_3070</name>
</gene>
<dbReference type="Proteomes" id="UP000014629">
    <property type="component" value="Unassembled WGS sequence"/>
</dbReference>
<dbReference type="EMBL" id="AOPZ01000133">
    <property type="protein sequence ID" value="EPH43867.1"/>
    <property type="molecule type" value="Genomic_DNA"/>
</dbReference>
<dbReference type="AlphaFoldDB" id="S4AQW5"/>
<protein>
    <recommendedName>
        <fullName evidence="1">Peptidoglycan binding-like domain-containing protein</fullName>
    </recommendedName>
</protein>
<accession>S4AQW5</accession>
<dbReference type="InterPro" id="IPR002477">
    <property type="entry name" value="Peptidoglycan-bd-like"/>
</dbReference>
<dbReference type="InterPro" id="IPR036365">
    <property type="entry name" value="PGBD-like_sf"/>
</dbReference>